<dbReference type="Gene3D" id="3.30.160.60">
    <property type="entry name" value="Classic Zinc Finger"/>
    <property type="match status" value="1"/>
</dbReference>
<keyword evidence="1" id="KW-0479">Metal-binding</keyword>
<evidence type="ECO:0000313" key="4">
    <source>
        <dbReference type="EMBL" id="JAT15435.1"/>
    </source>
</evidence>
<feature type="non-terminal residue" evidence="4">
    <location>
        <position position="1"/>
    </location>
</feature>
<sequence>SQGFSPWQMGGGDGSNEDSNNMYSADVTAGTTPNNSQELRPYVCVHCQRSYKHKYSLQQHQKLQCGGKVPQQACHMCAFRTFQRSTLYRHLRCIHQIELIFK</sequence>
<feature type="domain" description="C2H2-type" evidence="3">
    <location>
        <begin position="42"/>
        <end position="69"/>
    </location>
</feature>
<evidence type="ECO:0000256" key="1">
    <source>
        <dbReference type="PROSITE-ProRule" id="PRU00042"/>
    </source>
</evidence>
<dbReference type="PROSITE" id="PS50157">
    <property type="entry name" value="ZINC_FINGER_C2H2_2"/>
    <property type="match status" value="1"/>
</dbReference>
<reference evidence="4" key="1">
    <citation type="submission" date="2015-11" db="EMBL/GenBank/DDBJ databases">
        <title>De novo transcriptome assembly of four potential Pierce s Disease insect vectors from Arizona vineyards.</title>
        <authorList>
            <person name="Tassone E.E."/>
        </authorList>
    </citation>
    <scope>NUCLEOTIDE SEQUENCE</scope>
</reference>
<dbReference type="GO" id="GO:0008270">
    <property type="term" value="F:zinc ion binding"/>
    <property type="evidence" value="ECO:0007669"/>
    <property type="project" value="UniProtKB-KW"/>
</dbReference>
<accession>A0A1B6KVI6</accession>
<gene>
    <name evidence="4" type="ORF">g.41396</name>
</gene>
<dbReference type="AlphaFoldDB" id="A0A1B6KVI6"/>
<evidence type="ECO:0000256" key="2">
    <source>
        <dbReference type="SAM" id="MobiDB-lite"/>
    </source>
</evidence>
<feature type="region of interest" description="Disordered" evidence="2">
    <location>
        <begin position="1"/>
        <end position="37"/>
    </location>
</feature>
<protein>
    <recommendedName>
        <fullName evidence="3">C2H2-type domain-containing protein</fullName>
    </recommendedName>
</protein>
<dbReference type="EMBL" id="GEBQ01024542">
    <property type="protein sequence ID" value="JAT15435.1"/>
    <property type="molecule type" value="Transcribed_RNA"/>
</dbReference>
<keyword evidence="1" id="KW-0863">Zinc-finger</keyword>
<proteinExistence type="predicted"/>
<dbReference type="SUPFAM" id="SSF57667">
    <property type="entry name" value="beta-beta-alpha zinc fingers"/>
    <property type="match status" value="1"/>
</dbReference>
<name>A0A1B6KVI6_9HEMI</name>
<organism evidence="4">
    <name type="scientific">Graphocephala atropunctata</name>
    <dbReference type="NCBI Taxonomy" id="36148"/>
    <lineage>
        <taxon>Eukaryota</taxon>
        <taxon>Metazoa</taxon>
        <taxon>Ecdysozoa</taxon>
        <taxon>Arthropoda</taxon>
        <taxon>Hexapoda</taxon>
        <taxon>Insecta</taxon>
        <taxon>Pterygota</taxon>
        <taxon>Neoptera</taxon>
        <taxon>Paraneoptera</taxon>
        <taxon>Hemiptera</taxon>
        <taxon>Auchenorrhyncha</taxon>
        <taxon>Membracoidea</taxon>
        <taxon>Cicadellidae</taxon>
        <taxon>Cicadellinae</taxon>
        <taxon>Cicadellini</taxon>
        <taxon>Graphocephala</taxon>
    </lineage>
</organism>
<dbReference type="InterPro" id="IPR036236">
    <property type="entry name" value="Znf_C2H2_sf"/>
</dbReference>
<evidence type="ECO:0000259" key="3">
    <source>
        <dbReference type="PROSITE" id="PS50157"/>
    </source>
</evidence>
<keyword evidence="1" id="KW-0862">Zinc</keyword>
<dbReference type="InterPro" id="IPR013087">
    <property type="entry name" value="Znf_C2H2_type"/>
</dbReference>